<dbReference type="VEuPathDB" id="FungiDB:QG37_01996"/>
<evidence type="ECO:0000313" key="3">
    <source>
        <dbReference type="Proteomes" id="UP000037122"/>
    </source>
</evidence>
<name>A0A0L0P419_CANAR</name>
<comment type="caution">
    <text evidence="2">The sequence shown here is derived from an EMBL/GenBank/DDBJ whole genome shotgun (WGS) entry which is preliminary data.</text>
</comment>
<evidence type="ECO:0000313" key="2">
    <source>
        <dbReference type="EMBL" id="KNE01118.1"/>
    </source>
</evidence>
<dbReference type="AlphaFoldDB" id="A0A0L0P419"/>
<organism evidence="2 3">
    <name type="scientific">Candidozyma auris</name>
    <name type="common">Yeast</name>
    <name type="synonym">Candida auris</name>
    <dbReference type="NCBI Taxonomy" id="498019"/>
    <lineage>
        <taxon>Eukaryota</taxon>
        <taxon>Fungi</taxon>
        <taxon>Dikarya</taxon>
        <taxon>Ascomycota</taxon>
        <taxon>Saccharomycotina</taxon>
        <taxon>Pichiomycetes</taxon>
        <taxon>Metschnikowiaceae</taxon>
        <taxon>Candidozyma</taxon>
    </lineage>
</organism>
<accession>A0A0L0P419</accession>
<sequence>MLRGRAPENSLSARLKKKAKTQGFEQAASLEEDPSMLEKTKIKKKKKLYWCKGTVSRAT</sequence>
<protein>
    <submittedName>
        <fullName evidence="2">Uncharacterized protein</fullName>
    </submittedName>
</protein>
<feature type="region of interest" description="Disordered" evidence="1">
    <location>
        <begin position="1"/>
        <end position="27"/>
    </location>
</feature>
<evidence type="ECO:0000256" key="1">
    <source>
        <dbReference type="SAM" id="MobiDB-lite"/>
    </source>
</evidence>
<dbReference type="Proteomes" id="UP000037122">
    <property type="component" value="Unassembled WGS sequence"/>
</dbReference>
<reference evidence="3" key="1">
    <citation type="journal article" date="2015" name="BMC Genomics">
        <title>Draft genome of a commonly misdiagnosed multidrug resistant pathogen Candida auris.</title>
        <authorList>
            <person name="Chatterjee S."/>
            <person name="Alampalli S.V."/>
            <person name="Nageshan R.K."/>
            <person name="Chettiar S.T."/>
            <person name="Joshi S."/>
            <person name="Tatu U.S."/>
        </authorList>
    </citation>
    <scope>NUCLEOTIDE SEQUENCE [LARGE SCALE GENOMIC DNA]</scope>
    <source>
        <strain evidence="3">6684</strain>
    </source>
</reference>
<gene>
    <name evidence="2" type="ORF">QG37_01996</name>
</gene>
<proteinExistence type="predicted"/>
<dbReference type="EMBL" id="LGST01000016">
    <property type="protein sequence ID" value="KNE01118.1"/>
    <property type="molecule type" value="Genomic_DNA"/>
</dbReference>